<accession>A0AAN7GPA4</accession>
<sequence>MDDLLSFSGVFDENALDEVTSPRGNMDWKIGIAAKDRESIAKETIEVWRLSLGSLKVPWEPFMKTSPEQKSRAAWFSVTPWASVPLFAAHKLIIRI</sequence>
<evidence type="ECO:0000313" key="2">
    <source>
        <dbReference type="Proteomes" id="UP001345219"/>
    </source>
</evidence>
<gene>
    <name evidence="1" type="ORF">SAY87_001268</name>
</gene>
<dbReference type="EMBL" id="JAXIOK010000023">
    <property type="protein sequence ID" value="KAK4743267.1"/>
    <property type="molecule type" value="Genomic_DNA"/>
</dbReference>
<evidence type="ECO:0000313" key="1">
    <source>
        <dbReference type="EMBL" id="KAK4743267.1"/>
    </source>
</evidence>
<protein>
    <submittedName>
        <fullName evidence="1">Uncharacterized protein</fullName>
    </submittedName>
</protein>
<dbReference type="AlphaFoldDB" id="A0AAN7GPA4"/>
<reference evidence="1 2" key="1">
    <citation type="journal article" date="2023" name="Hortic Res">
        <title>Pangenome of water caltrop reveals structural variations and asymmetric subgenome divergence after allopolyploidization.</title>
        <authorList>
            <person name="Zhang X."/>
            <person name="Chen Y."/>
            <person name="Wang L."/>
            <person name="Yuan Y."/>
            <person name="Fang M."/>
            <person name="Shi L."/>
            <person name="Lu R."/>
            <person name="Comes H.P."/>
            <person name="Ma Y."/>
            <person name="Chen Y."/>
            <person name="Huang G."/>
            <person name="Zhou Y."/>
            <person name="Zheng Z."/>
            <person name="Qiu Y."/>
        </authorList>
    </citation>
    <scope>NUCLEOTIDE SEQUENCE [LARGE SCALE GENOMIC DNA]</scope>
    <source>
        <tissue evidence="1">Roots</tissue>
    </source>
</reference>
<organism evidence="1 2">
    <name type="scientific">Trapa incisa</name>
    <dbReference type="NCBI Taxonomy" id="236973"/>
    <lineage>
        <taxon>Eukaryota</taxon>
        <taxon>Viridiplantae</taxon>
        <taxon>Streptophyta</taxon>
        <taxon>Embryophyta</taxon>
        <taxon>Tracheophyta</taxon>
        <taxon>Spermatophyta</taxon>
        <taxon>Magnoliopsida</taxon>
        <taxon>eudicotyledons</taxon>
        <taxon>Gunneridae</taxon>
        <taxon>Pentapetalae</taxon>
        <taxon>rosids</taxon>
        <taxon>malvids</taxon>
        <taxon>Myrtales</taxon>
        <taxon>Lythraceae</taxon>
        <taxon>Trapa</taxon>
    </lineage>
</organism>
<proteinExistence type="predicted"/>
<dbReference type="Proteomes" id="UP001345219">
    <property type="component" value="Chromosome 1"/>
</dbReference>
<comment type="caution">
    <text evidence="1">The sequence shown here is derived from an EMBL/GenBank/DDBJ whole genome shotgun (WGS) entry which is preliminary data.</text>
</comment>
<name>A0AAN7GPA4_9MYRT</name>
<keyword evidence="2" id="KW-1185">Reference proteome</keyword>